<dbReference type="VEuPathDB" id="FungiDB:P170DRAFT_508976"/>
<keyword evidence="2" id="KW-1185">Reference proteome</keyword>
<protein>
    <submittedName>
        <fullName evidence="1">Uncharacterized protein</fullName>
    </submittedName>
</protein>
<dbReference type="OrthoDB" id="4386212at2759"/>
<reference evidence="1 2" key="1">
    <citation type="submission" date="2016-12" db="EMBL/GenBank/DDBJ databases">
        <title>The genomes of Aspergillus section Nigri reveals drivers in fungal speciation.</title>
        <authorList>
            <consortium name="DOE Joint Genome Institute"/>
            <person name="Vesth T.C."/>
            <person name="Nybo J."/>
            <person name="Theobald S."/>
            <person name="Brandl J."/>
            <person name="Frisvad J.C."/>
            <person name="Nielsen K.F."/>
            <person name="Lyhne E.K."/>
            <person name="Kogle M.E."/>
            <person name="Kuo A."/>
            <person name="Riley R."/>
            <person name="Clum A."/>
            <person name="Nolan M."/>
            <person name="Lipzen A."/>
            <person name="Salamov A."/>
            <person name="Henrissat B."/>
            <person name="Wiebenga A."/>
            <person name="De Vries R.P."/>
            <person name="Grigoriev I.V."/>
            <person name="Mortensen U.H."/>
            <person name="Andersen M.R."/>
            <person name="Baker S.E."/>
        </authorList>
    </citation>
    <scope>NUCLEOTIDE SEQUENCE [LARGE SCALE GENOMIC DNA]</scope>
    <source>
        <strain evidence="1 2">IBT 23096</strain>
    </source>
</reference>
<name>A0A2I2GDD9_9EURO</name>
<evidence type="ECO:0000313" key="2">
    <source>
        <dbReference type="Proteomes" id="UP000234275"/>
    </source>
</evidence>
<proteinExistence type="predicted"/>
<dbReference type="AlphaFoldDB" id="A0A2I2GDD9"/>
<organism evidence="1 2">
    <name type="scientific">Aspergillus steynii IBT 23096</name>
    <dbReference type="NCBI Taxonomy" id="1392250"/>
    <lineage>
        <taxon>Eukaryota</taxon>
        <taxon>Fungi</taxon>
        <taxon>Dikarya</taxon>
        <taxon>Ascomycota</taxon>
        <taxon>Pezizomycotina</taxon>
        <taxon>Eurotiomycetes</taxon>
        <taxon>Eurotiomycetidae</taxon>
        <taxon>Eurotiales</taxon>
        <taxon>Aspergillaceae</taxon>
        <taxon>Aspergillus</taxon>
        <taxon>Aspergillus subgen. Circumdati</taxon>
    </lineage>
</organism>
<evidence type="ECO:0000313" key="1">
    <source>
        <dbReference type="EMBL" id="PLB50892.1"/>
    </source>
</evidence>
<dbReference type="Proteomes" id="UP000234275">
    <property type="component" value="Unassembled WGS sequence"/>
</dbReference>
<sequence length="119" mass="12558">MSPRHHHSNKCSSTVRIPPVKLWTTTDVAAFPNDHTNLSSISKCCGETTKITLYNKSCAKFCNTSGNTTEVVDCLHDAGLSKATSYHNDDGGKSAASSLSKPAMGLIMMVVGSLVAGTL</sequence>
<dbReference type="EMBL" id="MSFO01000003">
    <property type="protein sequence ID" value="PLB50892.1"/>
    <property type="molecule type" value="Genomic_DNA"/>
</dbReference>
<accession>A0A2I2GDD9</accession>
<gene>
    <name evidence="1" type="ORF">P170DRAFT_508976</name>
</gene>
<comment type="caution">
    <text evidence="1">The sequence shown here is derived from an EMBL/GenBank/DDBJ whole genome shotgun (WGS) entry which is preliminary data.</text>
</comment>
<dbReference type="GeneID" id="36562338"/>
<dbReference type="RefSeq" id="XP_024706194.1">
    <property type="nucleotide sequence ID" value="XM_024854632.1"/>
</dbReference>